<name>A0A165MZJ2_EXIGL</name>
<gene>
    <name evidence="1" type="ORF">EXIGLDRAFT_723153</name>
</gene>
<dbReference type="STRING" id="1314781.A0A165MZJ2"/>
<protein>
    <submittedName>
        <fullName evidence="1">p-loop containing nucleoside triphosphate hydrolase protein</fullName>
    </submittedName>
</protein>
<organism evidence="1 2">
    <name type="scientific">Exidia glandulosa HHB12029</name>
    <dbReference type="NCBI Taxonomy" id="1314781"/>
    <lineage>
        <taxon>Eukaryota</taxon>
        <taxon>Fungi</taxon>
        <taxon>Dikarya</taxon>
        <taxon>Basidiomycota</taxon>
        <taxon>Agaricomycotina</taxon>
        <taxon>Agaricomycetes</taxon>
        <taxon>Auriculariales</taxon>
        <taxon>Exidiaceae</taxon>
        <taxon>Exidia</taxon>
    </lineage>
</organism>
<dbReference type="AlphaFoldDB" id="A0A165MZJ2"/>
<dbReference type="GO" id="GO:0043138">
    <property type="term" value="F:3'-5' DNA helicase activity"/>
    <property type="evidence" value="ECO:0007669"/>
    <property type="project" value="TreeGrafter"/>
</dbReference>
<dbReference type="SUPFAM" id="SSF52540">
    <property type="entry name" value="P-loop containing nucleoside triphosphate hydrolases"/>
    <property type="match status" value="1"/>
</dbReference>
<keyword evidence="1" id="KW-0378">Hydrolase</keyword>
<accession>A0A165MZJ2</accession>
<dbReference type="InterPro" id="IPR011604">
    <property type="entry name" value="PDDEXK-like_dom_sf"/>
</dbReference>
<dbReference type="GO" id="GO:0003677">
    <property type="term" value="F:DNA binding"/>
    <property type="evidence" value="ECO:0007669"/>
    <property type="project" value="InterPro"/>
</dbReference>
<dbReference type="PANTHER" id="PTHR11070:SF66">
    <property type="entry name" value="UVRD-LIKE HELICASE C-TERMINAL DOMAIN-CONTAINING PROTEIN"/>
    <property type="match status" value="1"/>
</dbReference>
<dbReference type="OrthoDB" id="3216789at2759"/>
<evidence type="ECO:0000313" key="1">
    <source>
        <dbReference type="EMBL" id="KZV99986.1"/>
    </source>
</evidence>
<dbReference type="InterPro" id="IPR000212">
    <property type="entry name" value="DNA_helicase_UvrD/REP"/>
</dbReference>
<dbReference type="GO" id="GO:0005634">
    <property type="term" value="C:nucleus"/>
    <property type="evidence" value="ECO:0007669"/>
    <property type="project" value="TreeGrafter"/>
</dbReference>
<dbReference type="GO" id="GO:0005524">
    <property type="term" value="F:ATP binding"/>
    <property type="evidence" value="ECO:0007669"/>
    <property type="project" value="InterPro"/>
</dbReference>
<dbReference type="GO" id="GO:0016787">
    <property type="term" value="F:hydrolase activity"/>
    <property type="evidence" value="ECO:0007669"/>
    <property type="project" value="UniProtKB-KW"/>
</dbReference>
<sequence length="710" mass="79751">MTRSFIPSPEQTAVIEHCRHSNVVVAARPGSGKTATAEALVQANPSVPIAVVTYSKRLQISTQTRLADYAQADAFTFHGLASRLFGEVVHTDNLLRNLRQKKTPPTWTNMPDYRYVILDELQDMTSDLYWLSCTFITALTRRNGTAPNLLILGDQRQAIYEFRGADARYLTLTPDIFSAMSPYSWERLQLAQSFRLSHQTASFVNNAFLGGDEYIKGSHDGRKPLYVHADLSNIRALIDVFLPLIHEYGPENTAIIAPFVRNHPFLPHLCNALSNLHSIPIAVSTSDDISLDADVLNGKLAVTTYHQFKGSERRCVIVYGADASYFNFMGRDLPDDQCPNATFVALTRARDQLVVVQNSTHPAMPFVNWDAVHQYADYVNLDYDEPRAQYEPGRPLRLGLLLPQKVLASQCARHVRDEELDALVHENVQILELVGPSPYGPFDDVPEKVCTNASKNHHEVVSDLNGLVVTAALEFSLQHTLASLGFENSKRGKGGTPADIPTDPRERAVWLMKAAVQYEAKTSGYRSRLVQMKDQPFDWFAEGGLLDLAAERLQTEVASGVSDMSQLQFEHSMSTTFKIGEEETKLSGRSDILYCEERGKEVHTTIWEVKFVTALSQEHVVQAVVYGYLWTVTQPKTRLQRHPIVHFPRLVLFNVRTGAKWEIKTTQDRARSLIEGVLREKYTSKGESAVDEFLKDCATVVKSVEKNQRE</sequence>
<dbReference type="Pfam" id="PF13245">
    <property type="entry name" value="AAA_19"/>
    <property type="match status" value="1"/>
</dbReference>
<dbReference type="InParanoid" id="A0A165MZJ2"/>
<dbReference type="Gene3D" id="3.90.320.10">
    <property type="match status" value="1"/>
</dbReference>
<dbReference type="Gene3D" id="3.40.50.300">
    <property type="entry name" value="P-loop containing nucleotide triphosphate hydrolases"/>
    <property type="match status" value="2"/>
</dbReference>
<dbReference type="EMBL" id="KV425904">
    <property type="protein sequence ID" value="KZV99986.1"/>
    <property type="molecule type" value="Genomic_DNA"/>
</dbReference>
<dbReference type="Proteomes" id="UP000077266">
    <property type="component" value="Unassembled WGS sequence"/>
</dbReference>
<reference evidence="1 2" key="1">
    <citation type="journal article" date="2016" name="Mol. Biol. Evol.">
        <title>Comparative Genomics of Early-Diverging Mushroom-Forming Fungi Provides Insights into the Origins of Lignocellulose Decay Capabilities.</title>
        <authorList>
            <person name="Nagy L.G."/>
            <person name="Riley R."/>
            <person name="Tritt A."/>
            <person name="Adam C."/>
            <person name="Daum C."/>
            <person name="Floudas D."/>
            <person name="Sun H."/>
            <person name="Yadav J.S."/>
            <person name="Pangilinan J."/>
            <person name="Larsson K.H."/>
            <person name="Matsuura K."/>
            <person name="Barry K."/>
            <person name="Labutti K."/>
            <person name="Kuo R."/>
            <person name="Ohm R.A."/>
            <person name="Bhattacharya S.S."/>
            <person name="Shirouzu T."/>
            <person name="Yoshinaga Y."/>
            <person name="Martin F.M."/>
            <person name="Grigoriev I.V."/>
            <person name="Hibbett D.S."/>
        </authorList>
    </citation>
    <scope>NUCLEOTIDE SEQUENCE [LARGE SCALE GENOMIC DNA]</scope>
    <source>
        <strain evidence="1 2">HHB12029</strain>
    </source>
</reference>
<evidence type="ECO:0000313" key="2">
    <source>
        <dbReference type="Proteomes" id="UP000077266"/>
    </source>
</evidence>
<keyword evidence="2" id="KW-1185">Reference proteome</keyword>
<dbReference type="InterPro" id="IPR027417">
    <property type="entry name" value="P-loop_NTPase"/>
</dbReference>
<dbReference type="PANTHER" id="PTHR11070">
    <property type="entry name" value="UVRD / RECB / PCRA DNA HELICASE FAMILY MEMBER"/>
    <property type="match status" value="1"/>
</dbReference>
<dbReference type="GO" id="GO:0000725">
    <property type="term" value="P:recombinational repair"/>
    <property type="evidence" value="ECO:0007669"/>
    <property type="project" value="TreeGrafter"/>
</dbReference>
<proteinExistence type="predicted"/>